<sequence length="218" mass="25269">MNNIMFNSFQQKEDIERNLKQINLEYEKIKDYVDFEVFFFEQLGKYQVGYSFDLDGNSLITGEEGSWDDNWIVIAYESLCGDPIIIDLNEEGYPVSLLLHGLGSWGTNSFLANSMDSFINILKEIKCFLEEKELLLGKQSIKVNDVKSLLAKIIAKNNFSDYEIWESLLNPLFIIAEEHEEAMVYKVREMKTAGKKITEISSLLNIPPKNVYEYMKKN</sequence>
<dbReference type="Proteomes" id="UP000640786">
    <property type="component" value="Unassembled WGS sequence"/>
</dbReference>
<dbReference type="InterPro" id="IPR037883">
    <property type="entry name" value="Knr4/Smi1-like_sf"/>
</dbReference>
<proteinExistence type="predicted"/>
<dbReference type="EMBL" id="JACSQO010000003">
    <property type="protein sequence ID" value="MBD7944122.1"/>
    <property type="molecule type" value="Genomic_DNA"/>
</dbReference>
<dbReference type="SUPFAM" id="SSF160631">
    <property type="entry name" value="SMI1/KNR4-like"/>
    <property type="match status" value="1"/>
</dbReference>
<evidence type="ECO:0000313" key="2">
    <source>
        <dbReference type="Proteomes" id="UP000640786"/>
    </source>
</evidence>
<reference evidence="1 2" key="1">
    <citation type="submission" date="2020-08" db="EMBL/GenBank/DDBJ databases">
        <title>A Genomic Blueprint of the Chicken Gut Microbiome.</title>
        <authorList>
            <person name="Gilroy R."/>
            <person name="Ravi A."/>
            <person name="Getino M."/>
            <person name="Pursley I."/>
            <person name="Horton D.L."/>
            <person name="Alikhan N.-F."/>
            <person name="Baker D."/>
            <person name="Gharbi K."/>
            <person name="Hall N."/>
            <person name="Watson M."/>
            <person name="Adriaenssens E.M."/>
            <person name="Foster-Nyarko E."/>
            <person name="Jarju S."/>
            <person name="Secka A."/>
            <person name="Antonio M."/>
            <person name="Oren A."/>
            <person name="Chaudhuri R."/>
            <person name="La Ragione R.M."/>
            <person name="Hildebrand F."/>
            <person name="Pallen M.J."/>
        </authorList>
    </citation>
    <scope>NUCLEOTIDE SEQUENCE [LARGE SCALE GENOMIC DNA]</scope>
    <source>
        <strain evidence="1 2">Sa2BUA9</strain>
    </source>
</reference>
<name>A0ABR8R9B9_9BACI</name>
<evidence type="ECO:0000313" key="1">
    <source>
        <dbReference type="EMBL" id="MBD7944122.1"/>
    </source>
</evidence>
<protein>
    <submittedName>
        <fullName evidence="1">SMI1/KNR4 family protein</fullName>
    </submittedName>
</protein>
<keyword evidence="2" id="KW-1185">Reference proteome</keyword>
<comment type="caution">
    <text evidence="1">The sequence shown here is derived from an EMBL/GenBank/DDBJ whole genome shotgun (WGS) entry which is preliminary data.</text>
</comment>
<accession>A0ABR8R9B9</accession>
<organism evidence="1 2">
    <name type="scientific">Psychrobacillus faecigallinarum</name>
    <dbReference type="NCBI Taxonomy" id="2762235"/>
    <lineage>
        <taxon>Bacteria</taxon>
        <taxon>Bacillati</taxon>
        <taxon>Bacillota</taxon>
        <taxon>Bacilli</taxon>
        <taxon>Bacillales</taxon>
        <taxon>Bacillaceae</taxon>
        <taxon>Psychrobacillus</taxon>
    </lineage>
</organism>
<gene>
    <name evidence="1" type="ORF">H9650_08320</name>
</gene>